<gene>
    <name evidence="3" type="ORF">OMM_02927</name>
</gene>
<dbReference type="EMBL" id="ATBP01000357">
    <property type="protein sequence ID" value="ETR70864.1"/>
    <property type="molecule type" value="Genomic_DNA"/>
</dbReference>
<evidence type="ECO:0000313" key="4">
    <source>
        <dbReference type="Proteomes" id="UP000189670"/>
    </source>
</evidence>
<feature type="transmembrane region" description="Helical" evidence="2">
    <location>
        <begin position="12"/>
        <end position="35"/>
    </location>
</feature>
<feature type="region of interest" description="Disordered" evidence="1">
    <location>
        <begin position="217"/>
        <end position="250"/>
    </location>
</feature>
<feature type="compositionally biased region" description="Basic and acidic residues" evidence="1">
    <location>
        <begin position="217"/>
        <end position="229"/>
    </location>
</feature>
<keyword evidence="2" id="KW-0812">Transmembrane</keyword>
<dbReference type="AlphaFoldDB" id="A0A1V1P7V8"/>
<name>A0A1V1P7V8_9BACT</name>
<keyword evidence="2" id="KW-0472">Membrane</keyword>
<proteinExistence type="predicted"/>
<keyword evidence="2" id="KW-1133">Transmembrane helix</keyword>
<evidence type="ECO:0000256" key="1">
    <source>
        <dbReference type="SAM" id="MobiDB-lite"/>
    </source>
</evidence>
<feature type="compositionally biased region" description="Low complexity" evidence="1">
    <location>
        <begin position="232"/>
        <end position="246"/>
    </location>
</feature>
<accession>A0A1V1P7V8</accession>
<reference evidence="4" key="1">
    <citation type="submission" date="2012-11" db="EMBL/GenBank/DDBJ databases">
        <authorList>
            <person name="Lucero-Rivera Y.E."/>
            <person name="Tovar-Ramirez D."/>
        </authorList>
    </citation>
    <scope>NUCLEOTIDE SEQUENCE [LARGE SCALE GENOMIC DNA]</scope>
    <source>
        <strain evidence="4">Araruama</strain>
    </source>
</reference>
<comment type="caution">
    <text evidence="3">The sequence shown here is derived from an EMBL/GenBank/DDBJ whole genome shotgun (WGS) entry which is preliminary data.</text>
</comment>
<feature type="transmembrane region" description="Helical" evidence="2">
    <location>
        <begin position="101"/>
        <end position="125"/>
    </location>
</feature>
<evidence type="ECO:0000313" key="3">
    <source>
        <dbReference type="EMBL" id="ETR70864.1"/>
    </source>
</evidence>
<dbReference type="Proteomes" id="UP000189670">
    <property type="component" value="Unassembled WGS sequence"/>
</dbReference>
<protein>
    <submittedName>
        <fullName evidence="3">Uncharacterized protein</fullName>
    </submittedName>
</protein>
<organism evidence="3 4">
    <name type="scientific">Candidatus Magnetoglobus multicellularis str. Araruama</name>
    <dbReference type="NCBI Taxonomy" id="890399"/>
    <lineage>
        <taxon>Bacteria</taxon>
        <taxon>Pseudomonadati</taxon>
        <taxon>Thermodesulfobacteriota</taxon>
        <taxon>Desulfobacteria</taxon>
        <taxon>Desulfobacterales</taxon>
        <taxon>Desulfobacteraceae</taxon>
        <taxon>Candidatus Magnetoglobus</taxon>
    </lineage>
</organism>
<evidence type="ECO:0000256" key="2">
    <source>
        <dbReference type="SAM" id="Phobius"/>
    </source>
</evidence>
<sequence length="272" mass="31078">MFSNKVIELREVYMYRILLIIWLALIILTPSLWAMNDDNTGFQMDTSMSETLAPSQNDSTLRFLQTLTNQQEEIQNLNLAIQQNKRNAKIESENLDHRISFITFLLWGVLSINGILLFILIIMGFRLSSLSRKINAFQVEMDAIQTEIKTLPFADPTDKPSPKVKEKKQILPAETLDLSQAEEQELEGFLASGHDTGISEDEGKNFFQHFQSEIDRERTQLKQTSKAETESEQSLSEQTSQISSSKSENELLDELIEAHFSDEDIVNLSSKK</sequence>